<sequence>MRRSDPATPPLAAVVWRPSHRIVPSIFPPRGLFDAVADPADLDAVFALEALTNDRLREQLGHLRRIPPERRVSGPGTTPVMSAFTHVHPDGGRFSTAKFGAYYAARELPTAIAETVYHRERFLRASKEPPIDLQMRSYQGNIRADLHDVRGGDWPRLHDPYSYAISQAFATRLRDKGSEGIVFDSVRKPGGQCVALFYPDLIGPVKQGPHLLYRWDGARIEAFIQAG</sequence>
<dbReference type="OrthoDB" id="9795903at2"/>
<dbReference type="AlphaFoldDB" id="A0A1G6Y2X1"/>
<feature type="domain" description="RES" evidence="1">
    <location>
        <begin position="83"/>
        <end position="208"/>
    </location>
</feature>
<dbReference type="EMBL" id="FNAG01000008">
    <property type="protein sequence ID" value="SDD83946.1"/>
    <property type="molecule type" value="Genomic_DNA"/>
</dbReference>
<gene>
    <name evidence="2" type="ORF">SAMN04488509_10875</name>
</gene>
<name>A0A1G6Y2X1_9GAMM</name>
<keyword evidence="3" id="KW-1185">Reference proteome</keyword>
<dbReference type="InterPro" id="IPR014914">
    <property type="entry name" value="RES_dom"/>
</dbReference>
<dbReference type="SMART" id="SM00953">
    <property type="entry name" value="RES"/>
    <property type="match status" value="1"/>
</dbReference>
<evidence type="ECO:0000259" key="1">
    <source>
        <dbReference type="SMART" id="SM00953"/>
    </source>
</evidence>
<dbReference type="Pfam" id="PF08808">
    <property type="entry name" value="RES"/>
    <property type="match status" value="1"/>
</dbReference>
<protein>
    <submittedName>
        <fullName evidence="2">RES domain-containing protein</fullName>
    </submittedName>
</protein>
<evidence type="ECO:0000313" key="3">
    <source>
        <dbReference type="Proteomes" id="UP000199603"/>
    </source>
</evidence>
<accession>A0A1G6Y2X1</accession>
<organism evidence="2 3">
    <name type="scientific">Aquimonas voraii</name>
    <dbReference type="NCBI Taxonomy" id="265719"/>
    <lineage>
        <taxon>Bacteria</taxon>
        <taxon>Pseudomonadati</taxon>
        <taxon>Pseudomonadota</taxon>
        <taxon>Gammaproteobacteria</taxon>
        <taxon>Lysobacterales</taxon>
        <taxon>Lysobacteraceae</taxon>
        <taxon>Aquimonas</taxon>
    </lineage>
</organism>
<dbReference type="Proteomes" id="UP000199603">
    <property type="component" value="Unassembled WGS sequence"/>
</dbReference>
<dbReference type="RefSeq" id="WP_091243501.1">
    <property type="nucleotide sequence ID" value="NZ_FNAG01000008.1"/>
</dbReference>
<reference evidence="2 3" key="1">
    <citation type="submission" date="2016-10" db="EMBL/GenBank/DDBJ databases">
        <authorList>
            <person name="de Groot N.N."/>
        </authorList>
    </citation>
    <scope>NUCLEOTIDE SEQUENCE [LARGE SCALE GENOMIC DNA]</scope>
    <source>
        <strain evidence="2 3">DSM 16957</strain>
    </source>
</reference>
<evidence type="ECO:0000313" key="2">
    <source>
        <dbReference type="EMBL" id="SDD83946.1"/>
    </source>
</evidence>
<dbReference type="STRING" id="265719.SAMN04488509_10875"/>
<proteinExistence type="predicted"/>